<proteinExistence type="predicted"/>
<sequence>MGGISKELHDLTNRLDKPDWWRVSVSSSFISPNGQTGQGIDDDDDLNHQETTSQSFDLQVCY</sequence>
<keyword evidence="3" id="KW-1185">Reference proteome</keyword>
<gene>
    <name evidence="2" type="ORF">DPMN_152394</name>
</gene>
<organism evidence="2 3">
    <name type="scientific">Dreissena polymorpha</name>
    <name type="common">Zebra mussel</name>
    <name type="synonym">Mytilus polymorpha</name>
    <dbReference type="NCBI Taxonomy" id="45954"/>
    <lineage>
        <taxon>Eukaryota</taxon>
        <taxon>Metazoa</taxon>
        <taxon>Spiralia</taxon>
        <taxon>Lophotrochozoa</taxon>
        <taxon>Mollusca</taxon>
        <taxon>Bivalvia</taxon>
        <taxon>Autobranchia</taxon>
        <taxon>Heteroconchia</taxon>
        <taxon>Euheterodonta</taxon>
        <taxon>Imparidentia</taxon>
        <taxon>Neoheterodontei</taxon>
        <taxon>Myida</taxon>
        <taxon>Dreissenoidea</taxon>
        <taxon>Dreissenidae</taxon>
        <taxon>Dreissena</taxon>
    </lineage>
</organism>
<reference evidence="2" key="2">
    <citation type="submission" date="2020-11" db="EMBL/GenBank/DDBJ databases">
        <authorList>
            <person name="McCartney M.A."/>
            <person name="Auch B."/>
            <person name="Kono T."/>
            <person name="Mallez S."/>
            <person name="Becker A."/>
            <person name="Gohl D.M."/>
            <person name="Silverstein K.A.T."/>
            <person name="Koren S."/>
            <person name="Bechman K.B."/>
            <person name="Herman A."/>
            <person name="Abrahante J.E."/>
            <person name="Garbe J."/>
        </authorList>
    </citation>
    <scope>NUCLEOTIDE SEQUENCE</scope>
    <source>
        <strain evidence="2">Duluth1</strain>
        <tissue evidence="2">Whole animal</tissue>
    </source>
</reference>
<dbReference type="Proteomes" id="UP000828390">
    <property type="component" value="Unassembled WGS sequence"/>
</dbReference>
<evidence type="ECO:0000256" key="1">
    <source>
        <dbReference type="SAM" id="MobiDB-lite"/>
    </source>
</evidence>
<dbReference type="EMBL" id="JAIWYP010000007">
    <property type="protein sequence ID" value="KAH3798791.1"/>
    <property type="molecule type" value="Genomic_DNA"/>
</dbReference>
<comment type="caution">
    <text evidence="2">The sequence shown here is derived from an EMBL/GenBank/DDBJ whole genome shotgun (WGS) entry which is preliminary data.</text>
</comment>
<accession>A0A9D4FL66</accession>
<evidence type="ECO:0000313" key="2">
    <source>
        <dbReference type="EMBL" id="KAH3798791.1"/>
    </source>
</evidence>
<feature type="compositionally biased region" description="Polar residues" evidence="1">
    <location>
        <begin position="49"/>
        <end position="62"/>
    </location>
</feature>
<protein>
    <submittedName>
        <fullName evidence="2">Uncharacterized protein</fullName>
    </submittedName>
</protein>
<dbReference type="AlphaFoldDB" id="A0A9D4FL66"/>
<name>A0A9D4FL66_DREPO</name>
<reference evidence="2" key="1">
    <citation type="journal article" date="2019" name="bioRxiv">
        <title>The Genome of the Zebra Mussel, Dreissena polymorpha: A Resource for Invasive Species Research.</title>
        <authorList>
            <person name="McCartney M.A."/>
            <person name="Auch B."/>
            <person name="Kono T."/>
            <person name="Mallez S."/>
            <person name="Zhang Y."/>
            <person name="Obille A."/>
            <person name="Becker A."/>
            <person name="Abrahante J.E."/>
            <person name="Garbe J."/>
            <person name="Badalamenti J.P."/>
            <person name="Herman A."/>
            <person name="Mangelson H."/>
            <person name="Liachko I."/>
            <person name="Sullivan S."/>
            <person name="Sone E.D."/>
            <person name="Koren S."/>
            <person name="Silverstein K.A.T."/>
            <person name="Beckman K.B."/>
            <person name="Gohl D.M."/>
        </authorList>
    </citation>
    <scope>NUCLEOTIDE SEQUENCE</scope>
    <source>
        <strain evidence="2">Duluth1</strain>
        <tissue evidence="2">Whole animal</tissue>
    </source>
</reference>
<evidence type="ECO:0000313" key="3">
    <source>
        <dbReference type="Proteomes" id="UP000828390"/>
    </source>
</evidence>
<feature type="region of interest" description="Disordered" evidence="1">
    <location>
        <begin position="29"/>
        <end position="62"/>
    </location>
</feature>